<sequence>MKKFIKESDLIRLRLTQYEDLEFVIGAENESENAQYIGNWSKTQHLESLSNSDILHLIIEDSKTGKDIGYIIMAGLDNPNHNIEFKRFVICDKGKGFGKETLRLIKEYSFNELRAHRLWLDVRYKNKRAQNVYKSKGFKEEGILRECILYKGNYESLIVMSILENEQ</sequence>
<proteinExistence type="predicted"/>
<accession>A0ABN1M705</accession>
<reference evidence="2 3" key="1">
    <citation type="journal article" date="2019" name="Int. J. Syst. Evol. Microbiol.">
        <title>The Global Catalogue of Microorganisms (GCM) 10K type strain sequencing project: providing services to taxonomists for standard genome sequencing and annotation.</title>
        <authorList>
            <consortium name="The Broad Institute Genomics Platform"/>
            <consortium name="The Broad Institute Genome Sequencing Center for Infectious Disease"/>
            <person name="Wu L."/>
            <person name="Ma J."/>
        </authorList>
    </citation>
    <scope>NUCLEOTIDE SEQUENCE [LARGE SCALE GENOMIC DNA]</scope>
    <source>
        <strain evidence="2 3">JCM 6486</strain>
    </source>
</reference>
<evidence type="ECO:0000313" key="3">
    <source>
        <dbReference type="Proteomes" id="UP001400965"/>
    </source>
</evidence>
<evidence type="ECO:0000313" key="2">
    <source>
        <dbReference type="EMBL" id="GAA0864749.1"/>
    </source>
</evidence>
<dbReference type="SUPFAM" id="SSF55729">
    <property type="entry name" value="Acyl-CoA N-acyltransferases (Nat)"/>
    <property type="match status" value="1"/>
</dbReference>
<evidence type="ECO:0000259" key="1">
    <source>
        <dbReference type="PROSITE" id="PS51186"/>
    </source>
</evidence>
<feature type="domain" description="N-acetyltransferase" evidence="1">
    <location>
        <begin position="11"/>
        <end position="165"/>
    </location>
</feature>
<keyword evidence="3" id="KW-1185">Reference proteome</keyword>
<dbReference type="InterPro" id="IPR016181">
    <property type="entry name" value="Acyl_CoA_acyltransferase"/>
</dbReference>
<dbReference type="InterPro" id="IPR000182">
    <property type="entry name" value="GNAT_dom"/>
</dbReference>
<protein>
    <submittedName>
        <fullName evidence="2">GNAT family N-acetyltransferase</fullName>
    </submittedName>
</protein>
<comment type="caution">
    <text evidence="2">The sequence shown here is derived from an EMBL/GenBank/DDBJ whole genome shotgun (WGS) entry which is preliminary data.</text>
</comment>
<dbReference type="Gene3D" id="3.40.630.30">
    <property type="match status" value="1"/>
</dbReference>
<dbReference type="Pfam" id="PF13302">
    <property type="entry name" value="Acetyltransf_3"/>
    <property type="match status" value="1"/>
</dbReference>
<dbReference type="Proteomes" id="UP001400965">
    <property type="component" value="Unassembled WGS sequence"/>
</dbReference>
<dbReference type="EMBL" id="BAAACP010000011">
    <property type="protein sequence ID" value="GAA0864749.1"/>
    <property type="molecule type" value="Genomic_DNA"/>
</dbReference>
<dbReference type="PANTHER" id="PTHR43415">
    <property type="entry name" value="SPERMIDINE N(1)-ACETYLTRANSFERASE"/>
    <property type="match status" value="1"/>
</dbReference>
<name>A0ABN1M705_9FIRM</name>
<dbReference type="PROSITE" id="PS51186">
    <property type="entry name" value="GNAT"/>
    <property type="match status" value="1"/>
</dbReference>
<dbReference type="PANTHER" id="PTHR43415:SF3">
    <property type="entry name" value="GNAT-FAMILY ACETYLTRANSFERASE"/>
    <property type="match status" value="1"/>
</dbReference>
<organism evidence="2 3">
    <name type="scientific">Paraclostridium tenue</name>
    <dbReference type="NCBI Taxonomy" id="1737"/>
    <lineage>
        <taxon>Bacteria</taxon>
        <taxon>Bacillati</taxon>
        <taxon>Bacillota</taxon>
        <taxon>Clostridia</taxon>
        <taxon>Peptostreptococcales</taxon>
        <taxon>Peptostreptococcaceae</taxon>
        <taxon>Paraclostridium</taxon>
    </lineage>
</organism>
<gene>
    <name evidence="2" type="ORF">GCM10008917_19460</name>
</gene>
<dbReference type="RefSeq" id="WP_346045433.1">
    <property type="nucleotide sequence ID" value="NZ_BAAACP010000011.1"/>
</dbReference>